<sequence>MKQLFYFPLLLIFIVIGCSSDDSQVLPPQKKSLEEQLLGKWNMTTFNFYDTESGDLVQALTENGNCSYFGYMELMTEGKETVGYYNAQNNCSEQKHPGTWILNEGSKEIVLKVSQSGMEAAYRILHIDNNEMELQVIHEGGVRPSDSGIDLHVLFEK</sequence>
<accession>A0A1I5GP75</accession>
<organism evidence="2 3">
    <name type="scientific">Paenimyroides ummariense</name>
    <dbReference type="NCBI Taxonomy" id="913024"/>
    <lineage>
        <taxon>Bacteria</taxon>
        <taxon>Pseudomonadati</taxon>
        <taxon>Bacteroidota</taxon>
        <taxon>Flavobacteriia</taxon>
        <taxon>Flavobacteriales</taxon>
        <taxon>Flavobacteriaceae</taxon>
        <taxon>Paenimyroides</taxon>
    </lineage>
</organism>
<dbReference type="EMBL" id="FOVI01000046">
    <property type="protein sequence ID" value="SFO37710.1"/>
    <property type="molecule type" value="Genomic_DNA"/>
</dbReference>
<dbReference type="PROSITE" id="PS51257">
    <property type="entry name" value="PROKAR_LIPOPROTEIN"/>
    <property type="match status" value="1"/>
</dbReference>
<protein>
    <submittedName>
        <fullName evidence="2">Lipocalin-like domain-containing protein</fullName>
    </submittedName>
</protein>
<proteinExistence type="predicted"/>
<dbReference type="RefSeq" id="WP_091526517.1">
    <property type="nucleotide sequence ID" value="NZ_FOVI01000046.1"/>
</dbReference>
<dbReference type="AlphaFoldDB" id="A0A1I5GP75"/>
<reference evidence="3" key="1">
    <citation type="submission" date="2016-10" db="EMBL/GenBank/DDBJ databases">
        <authorList>
            <person name="Varghese N."/>
            <person name="Submissions S."/>
        </authorList>
    </citation>
    <scope>NUCLEOTIDE SEQUENCE [LARGE SCALE GENOMIC DNA]</scope>
    <source>
        <strain evidence="3">DS-12</strain>
    </source>
</reference>
<dbReference type="Proteomes" id="UP000199036">
    <property type="component" value="Unassembled WGS sequence"/>
</dbReference>
<evidence type="ECO:0000259" key="1">
    <source>
        <dbReference type="Pfam" id="PF13648"/>
    </source>
</evidence>
<dbReference type="OrthoDB" id="1445888at2"/>
<dbReference type="Pfam" id="PF13648">
    <property type="entry name" value="Lipocalin_4"/>
    <property type="match status" value="1"/>
</dbReference>
<evidence type="ECO:0000313" key="3">
    <source>
        <dbReference type="Proteomes" id="UP000199036"/>
    </source>
</evidence>
<feature type="domain" description="Lipocalin-like" evidence="1">
    <location>
        <begin position="37"/>
        <end position="134"/>
    </location>
</feature>
<gene>
    <name evidence="2" type="ORF">SAMN05421741_14616</name>
</gene>
<name>A0A1I5GP75_9FLAO</name>
<dbReference type="STRING" id="913024.SAMN05421741_14616"/>
<dbReference type="InterPro" id="IPR024311">
    <property type="entry name" value="Lipocalin-like"/>
</dbReference>
<evidence type="ECO:0000313" key="2">
    <source>
        <dbReference type="EMBL" id="SFO37710.1"/>
    </source>
</evidence>
<keyword evidence="3" id="KW-1185">Reference proteome</keyword>